<dbReference type="EMBL" id="CM042060">
    <property type="protein sequence ID" value="KAI3677689.1"/>
    <property type="molecule type" value="Genomic_DNA"/>
</dbReference>
<evidence type="ECO:0000313" key="1">
    <source>
        <dbReference type="EMBL" id="KAI3677689.1"/>
    </source>
</evidence>
<keyword evidence="2" id="KW-1185">Reference proteome</keyword>
<name>A0ACB8Y2T6_ARCLA</name>
<organism evidence="1 2">
    <name type="scientific">Arctium lappa</name>
    <name type="common">Greater burdock</name>
    <name type="synonym">Lappa major</name>
    <dbReference type="NCBI Taxonomy" id="4217"/>
    <lineage>
        <taxon>Eukaryota</taxon>
        <taxon>Viridiplantae</taxon>
        <taxon>Streptophyta</taxon>
        <taxon>Embryophyta</taxon>
        <taxon>Tracheophyta</taxon>
        <taxon>Spermatophyta</taxon>
        <taxon>Magnoliopsida</taxon>
        <taxon>eudicotyledons</taxon>
        <taxon>Gunneridae</taxon>
        <taxon>Pentapetalae</taxon>
        <taxon>asterids</taxon>
        <taxon>campanulids</taxon>
        <taxon>Asterales</taxon>
        <taxon>Asteraceae</taxon>
        <taxon>Carduoideae</taxon>
        <taxon>Cardueae</taxon>
        <taxon>Arctiinae</taxon>
        <taxon>Arctium</taxon>
    </lineage>
</organism>
<accession>A0ACB8Y2T6</accession>
<reference evidence="1 2" key="2">
    <citation type="journal article" date="2022" name="Mol. Ecol. Resour.">
        <title>The genomes of chicory, endive, great burdock and yacon provide insights into Asteraceae paleo-polyploidization history and plant inulin production.</title>
        <authorList>
            <person name="Fan W."/>
            <person name="Wang S."/>
            <person name="Wang H."/>
            <person name="Wang A."/>
            <person name="Jiang F."/>
            <person name="Liu H."/>
            <person name="Zhao H."/>
            <person name="Xu D."/>
            <person name="Zhang Y."/>
        </authorList>
    </citation>
    <scope>NUCLEOTIDE SEQUENCE [LARGE SCALE GENOMIC DNA]</scope>
    <source>
        <strain evidence="2">cv. Niubang</strain>
    </source>
</reference>
<sequence>MKRLVLFVLFVLSKMVASAKSFDQSSRPIGGRLEAFSLSYCLSWRLAVETNNIKGWRTVPVQCLHHVEAYMIGGQYDSDLNLIVDQINNYIDRITLSDDGLDAWILDVDDTCLSNIFYYKGKRFGVDPYDPQAFKEWALRGICPAIPSILRLFLKLVENGFKVFLITGRDETTFAQPTLHNLHFQGFFGFERLILRSEAHKGQSGMVYKSEIRRKLLEEEGFRIWGNVGDQWSDLHGQFLANATFKLPNPMYFVP</sequence>
<dbReference type="Proteomes" id="UP001055879">
    <property type="component" value="Linkage Group LG14"/>
</dbReference>
<evidence type="ECO:0000313" key="2">
    <source>
        <dbReference type="Proteomes" id="UP001055879"/>
    </source>
</evidence>
<protein>
    <submittedName>
        <fullName evidence="1">Uncharacterized protein</fullName>
    </submittedName>
</protein>
<gene>
    <name evidence="1" type="ORF">L6452_36955</name>
</gene>
<reference evidence="2" key="1">
    <citation type="journal article" date="2022" name="Mol. Ecol. Resour.">
        <title>The genomes of chicory, endive, great burdock and yacon provide insights into Asteraceae palaeo-polyploidization history and plant inulin production.</title>
        <authorList>
            <person name="Fan W."/>
            <person name="Wang S."/>
            <person name="Wang H."/>
            <person name="Wang A."/>
            <person name="Jiang F."/>
            <person name="Liu H."/>
            <person name="Zhao H."/>
            <person name="Xu D."/>
            <person name="Zhang Y."/>
        </authorList>
    </citation>
    <scope>NUCLEOTIDE SEQUENCE [LARGE SCALE GENOMIC DNA]</scope>
    <source>
        <strain evidence="2">cv. Niubang</strain>
    </source>
</reference>
<proteinExistence type="predicted"/>
<comment type="caution">
    <text evidence="1">The sequence shown here is derived from an EMBL/GenBank/DDBJ whole genome shotgun (WGS) entry which is preliminary data.</text>
</comment>